<keyword evidence="1" id="KW-0233">DNA recombination</keyword>
<name>A0A564M6L0_9ENTR</name>
<dbReference type="RefSeq" id="WP_142463500.1">
    <property type="nucleotide sequence ID" value="NZ_CABGHF010000024.1"/>
</dbReference>
<evidence type="ECO:0000313" key="2">
    <source>
        <dbReference type="EMBL" id="VUS89454.1"/>
    </source>
</evidence>
<dbReference type="InterPro" id="IPR011010">
    <property type="entry name" value="DNA_brk_join_enz"/>
</dbReference>
<sequence>MNNLNVTSTIISKPFNESSEPIDLSLIGINFNRKNHYINSLFYQQIIISGSNIYADNININRRPLIRKIYVYVINQLLFGGIRESKISYNLSRLFQFIRWCDSKGIHNCLDNEISCIDAINSYVNYCWEEVALGKNKASTITDKLQTLINMLKEIVSEELHQCFPKVKTSLKDRELTLPPDDLHASENIQILHSVINGAHDFITNKKTYPYAWKVPEFLKTHENTVWIFPIKCWCQTNLNDNGTTKEKKVNSGFNYKHGRIVTPNELRDIGITDHETQRRTIRRSILLLKKTNAYDTDINSQQKRDFLRDAIASFTFLLIANTGMNPTQLLNIKWNEEYYVQKESIDFCLIKFRSFNKKTHFRITSKFLPTFKVYLKLRNYYLLGGRSDFLIPSFGEKYESHKDLVDISKNIKSLMLDLGYTKGLIVAREWRCLKAEWLINNADPSVAAKLLQNTESTILNHYSSGTFTKQTEDLSNFLTKLSNVITVTEVPHETLTSVGGCKDVDNPTCISGEFAFKSDCKQPEGCLFCANFLIHADENDLRKILSCKYCIENTQGLSRTYDDWHNIYDPVLIRIDEIVNCIAEIDIHLVDKIKHEVYTQGNLDSYWEGKLEMLVNIGAITNEN</sequence>
<protein>
    <recommendedName>
        <fullName evidence="4">Integrase</fullName>
    </recommendedName>
</protein>
<proteinExistence type="predicted"/>
<dbReference type="Gene3D" id="1.10.443.10">
    <property type="entry name" value="Intergrase catalytic core"/>
    <property type="match status" value="1"/>
</dbReference>
<dbReference type="AlphaFoldDB" id="A0A564M6L0"/>
<dbReference type="InterPro" id="IPR013762">
    <property type="entry name" value="Integrase-like_cat_sf"/>
</dbReference>
<dbReference type="SUPFAM" id="SSF56349">
    <property type="entry name" value="DNA breaking-rejoining enzymes"/>
    <property type="match status" value="1"/>
</dbReference>
<dbReference type="Proteomes" id="UP000318370">
    <property type="component" value="Unassembled WGS sequence"/>
</dbReference>
<evidence type="ECO:0000256" key="1">
    <source>
        <dbReference type="ARBA" id="ARBA00023172"/>
    </source>
</evidence>
<evidence type="ECO:0000313" key="3">
    <source>
        <dbReference type="Proteomes" id="UP000318370"/>
    </source>
</evidence>
<dbReference type="GO" id="GO:0003677">
    <property type="term" value="F:DNA binding"/>
    <property type="evidence" value="ECO:0007669"/>
    <property type="project" value="InterPro"/>
</dbReference>
<evidence type="ECO:0008006" key="4">
    <source>
        <dbReference type="Google" id="ProtNLM"/>
    </source>
</evidence>
<gene>
    <name evidence="2" type="ORF">SB6408_05613</name>
</gene>
<dbReference type="EMBL" id="CABGHF010000024">
    <property type="protein sequence ID" value="VUS89454.1"/>
    <property type="molecule type" value="Genomic_DNA"/>
</dbReference>
<dbReference type="GO" id="GO:0006310">
    <property type="term" value="P:DNA recombination"/>
    <property type="evidence" value="ECO:0007669"/>
    <property type="project" value="UniProtKB-KW"/>
</dbReference>
<accession>A0A564M6L0</accession>
<organism evidence="2 3">
    <name type="scientific">Klebsiella spallanzanii</name>
    <dbReference type="NCBI Taxonomy" id="2587528"/>
    <lineage>
        <taxon>Bacteria</taxon>
        <taxon>Pseudomonadati</taxon>
        <taxon>Pseudomonadota</taxon>
        <taxon>Gammaproteobacteria</taxon>
        <taxon>Enterobacterales</taxon>
        <taxon>Enterobacteriaceae</taxon>
        <taxon>Klebsiella/Raoultella group</taxon>
        <taxon>Klebsiella</taxon>
    </lineage>
</organism>
<reference evidence="2 3" key="1">
    <citation type="submission" date="2019-07" db="EMBL/GenBank/DDBJ databases">
        <authorList>
            <person name="Brisse S."/>
            <person name="Rodrigues C."/>
            <person name="Thorpe H."/>
        </authorList>
    </citation>
    <scope>NUCLEOTIDE SEQUENCE [LARGE SCALE GENOMIC DNA]</scope>
    <source>
        <strain evidence="2">SB6408</strain>
    </source>
</reference>
<dbReference type="GO" id="GO:0015074">
    <property type="term" value="P:DNA integration"/>
    <property type="evidence" value="ECO:0007669"/>
    <property type="project" value="InterPro"/>
</dbReference>